<comment type="caution">
    <text evidence="2">The sequence shown here is derived from an EMBL/GenBank/DDBJ whole genome shotgun (WGS) entry which is preliminary data.</text>
</comment>
<organism evidence="2 3">
    <name type="scientific">Candidatus Uhrbacteria bacterium CG10_big_fil_rev_8_21_14_0_10_50_16</name>
    <dbReference type="NCBI Taxonomy" id="1975039"/>
    <lineage>
        <taxon>Bacteria</taxon>
        <taxon>Candidatus Uhriibacteriota</taxon>
    </lineage>
</organism>
<dbReference type="AlphaFoldDB" id="A0A2H0RND8"/>
<feature type="signal peptide" evidence="1">
    <location>
        <begin position="1"/>
        <end position="24"/>
    </location>
</feature>
<name>A0A2H0RND8_9BACT</name>
<feature type="chain" id="PRO_5013957289" description="Peptidase S9 prolyl oligopeptidase catalytic domain-containing protein" evidence="1">
    <location>
        <begin position="25"/>
        <end position="523"/>
    </location>
</feature>
<evidence type="ECO:0000313" key="3">
    <source>
        <dbReference type="Proteomes" id="UP000230084"/>
    </source>
</evidence>
<dbReference type="Proteomes" id="UP000230084">
    <property type="component" value="Unassembled WGS sequence"/>
</dbReference>
<dbReference type="InterPro" id="IPR029058">
    <property type="entry name" value="AB_hydrolase_fold"/>
</dbReference>
<sequence>MQRCVSLGLLSFGLMLASSLFVHASLAIAPQSLVKTEQASAVYYVDTQGNRHAFPDEQVFFSWYQDFSAVTIISQSQMAALPLRANIVYRPGTYWIKIQSLPKVYAVGQGGEIRWIESEQVAQQLSGTYQWQSRVRDVPDTFFLNYHVGEAITTENVSQGYNGLVYTNGGDPWMVWNGEKHLLTAAAITANALRSDLRIWTDTITPTRAIGQVMTGHVDEVVDAAQLFAPVVDHAPVAGEQIPLEQGEISLISSLIPEGYGSFVFQDPSINPTIPMTVYTYRPAGLPQDAPILFVIHGASRAVEGYRSSWVPYAEQYGFVLLLPHFPADVYTSGYQYPYGNIYTSSRMALPENYWYATMFDAIFDQVIATSNSTEQLYDLFGFSGGGQLVHRAIFAKPYAKVRRVIAASSGWYLWPDYGQTYPAGFGEAFFDHDRLAQSFSVPMQVIVGSEDTDPNAENLSKSAAAKLQGSQRVERATNFYNAARQFAMDNGLLFNWTFQVVPGVAHSNYQMAPAAAQLLYGE</sequence>
<accession>A0A2H0RND8</accession>
<evidence type="ECO:0000256" key="1">
    <source>
        <dbReference type="SAM" id="SignalP"/>
    </source>
</evidence>
<protein>
    <recommendedName>
        <fullName evidence="4">Peptidase S9 prolyl oligopeptidase catalytic domain-containing protein</fullName>
    </recommendedName>
</protein>
<dbReference type="EMBL" id="PCYM01000001">
    <property type="protein sequence ID" value="PIR48013.1"/>
    <property type="molecule type" value="Genomic_DNA"/>
</dbReference>
<gene>
    <name evidence="2" type="ORF">COV06_01275</name>
</gene>
<evidence type="ECO:0000313" key="2">
    <source>
        <dbReference type="EMBL" id="PIR48013.1"/>
    </source>
</evidence>
<evidence type="ECO:0008006" key="4">
    <source>
        <dbReference type="Google" id="ProtNLM"/>
    </source>
</evidence>
<proteinExistence type="predicted"/>
<dbReference type="Gene3D" id="3.40.50.1820">
    <property type="entry name" value="alpha/beta hydrolase"/>
    <property type="match status" value="1"/>
</dbReference>
<dbReference type="SUPFAM" id="SSF53474">
    <property type="entry name" value="alpha/beta-Hydrolases"/>
    <property type="match status" value="1"/>
</dbReference>
<keyword evidence="1" id="KW-0732">Signal</keyword>
<reference evidence="2 3" key="1">
    <citation type="submission" date="2017-09" db="EMBL/GenBank/DDBJ databases">
        <title>Depth-based differentiation of microbial function through sediment-hosted aquifers and enrichment of novel symbionts in the deep terrestrial subsurface.</title>
        <authorList>
            <person name="Probst A.J."/>
            <person name="Ladd B."/>
            <person name="Jarett J.K."/>
            <person name="Geller-Mcgrath D.E."/>
            <person name="Sieber C.M."/>
            <person name="Emerson J.B."/>
            <person name="Anantharaman K."/>
            <person name="Thomas B.C."/>
            <person name="Malmstrom R."/>
            <person name="Stieglmeier M."/>
            <person name="Klingl A."/>
            <person name="Woyke T."/>
            <person name="Ryan C.M."/>
            <person name="Banfield J.F."/>
        </authorList>
    </citation>
    <scope>NUCLEOTIDE SEQUENCE [LARGE SCALE GENOMIC DNA]</scope>
    <source>
        <strain evidence="2">CG10_big_fil_rev_8_21_14_0_10_50_16</strain>
    </source>
</reference>